<gene>
    <name evidence="1" type="ORF">B0T15DRAFT_374495</name>
</gene>
<name>A0AAJ0GX65_9PEZI</name>
<dbReference type="GeneID" id="87883048"/>
<organism evidence="1 2">
    <name type="scientific">Chaetomium strumarium</name>
    <dbReference type="NCBI Taxonomy" id="1170767"/>
    <lineage>
        <taxon>Eukaryota</taxon>
        <taxon>Fungi</taxon>
        <taxon>Dikarya</taxon>
        <taxon>Ascomycota</taxon>
        <taxon>Pezizomycotina</taxon>
        <taxon>Sordariomycetes</taxon>
        <taxon>Sordariomycetidae</taxon>
        <taxon>Sordariales</taxon>
        <taxon>Chaetomiaceae</taxon>
        <taxon>Chaetomium</taxon>
    </lineage>
</organism>
<sequence>PAMDGGLFVDIYTLYGIWLDTPRGPAMLPSDNCLPLDYLLKQELSRWESGRYVYDSSVEEGLRVQKWVPIPATIEGAVAYFPNLQVVEAISEWERLLCAIESKMPSSSIRTPEGENSERERGEPKFAKHFLSRARRPMGWTFVAPGIGTFTNESLCEAYATEAEDTFRRIFTTSEEGEDWVTLLLPSLSGDKRPVTVPTDPFGFGKATVGRRAGLYTSWADEWDGDLVQLVCPSGRQNAGVFSGPCPWGPSRMPRLAELLGHWANLVEDGAWCIDADGVEEDAMWFD</sequence>
<feature type="non-terminal residue" evidence="1">
    <location>
        <position position="287"/>
    </location>
</feature>
<dbReference type="EMBL" id="JAUDZG010000002">
    <property type="protein sequence ID" value="KAK3307737.1"/>
    <property type="molecule type" value="Genomic_DNA"/>
</dbReference>
<protein>
    <submittedName>
        <fullName evidence="1">Uncharacterized protein</fullName>
    </submittedName>
</protein>
<feature type="non-terminal residue" evidence="1">
    <location>
        <position position="1"/>
    </location>
</feature>
<accession>A0AAJ0GX65</accession>
<reference evidence="1" key="1">
    <citation type="journal article" date="2023" name="Mol. Phylogenet. Evol.">
        <title>Genome-scale phylogeny and comparative genomics of the fungal order Sordariales.</title>
        <authorList>
            <person name="Hensen N."/>
            <person name="Bonometti L."/>
            <person name="Westerberg I."/>
            <person name="Brannstrom I.O."/>
            <person name="Guillou S."/>
            <person name="Cros-Aarteil S."/>
            <person name="Calhoun S."/>
            <person name="Haridas S."/>
            <person name="Kuo A."/>
            <person name="Mondo S."/>
            <person name="Pangilinan J."/>
            <person name="Riley R."/>
            <person name="LaButti K."/>
            <person name="Andreopoulos B."/>
            <person name="Lipzen A."/>
            <person name="Chen C."/>
            <person name="Yan M."/>
            <person name="Daum C."/>
            <person name="Ng V."/>
            <person name="Clum A."/>
            <person name="Steindorff A."/>
            <person name="Ohm R.A."/>
            <person name="Martin F."/>
            <person name="Silar P."/>
            <person name="Natvig D.O."/>
            <person name="Lalanne C."/>
            <person name="Gautier V."/>
            <person name="Ament-Velasquez S.L."/>
            <person name="Kruys A."/>
            <person name="Hutchinson M.I."/>
            <person name="Powell A.J."/>
            <person name="Barry K."/>
            <person name="Miller A.N."/>
            <person name="Grigoriev I.V."/>
            <person name="Debuchy R."/>
            <person name="Gladieux P."/>
            <person name="Hiltunen Thoren M."/>
            <person name="Johannesson H."/>
        </authorList>
    </citation>
    <scope>NUCLEOTIDE SEQUENCE</scope>
    <source>
        <strain evidence="1">CBS 333.67</strain>
    </source>
</reference>
<reference evidence="1" key="2">
    <citation type="submission" date="2023-06" db="EMBL/GenBank/DDBJ databases">
        <authorList>
            <consortium name="Lawrence Berkeley National Laboratory"/>
            <person name="Mondo S.J."/>
            <person name="Hensen N."/>
            <person name="Bonometti L."/>
            <person name="Westerberg I."/>
            <person name="Brannstrom I.O."/>
            <person name="Guillou S."/>
            <person name="Cros-Aarteil S."/>
            <person name="Calhoun S."/>
            <person name="Haridas S."/>
            <person name="Kuo A."/>
            <person name="Pangilinan J."/>
            <person name="Riley R."/>
            <person name="Labutti K."/>
            <person name="Andreopoulos B."/>
            <person name="Lipzen A."/>
            <person name="Chen C."/>
            <person name="Yanf M."/>
            <person name="Daum C."/>
            <person name="Ng V."/>
            <person name="Clum A."/>
            <person name="Steindorff A."/>
            <person name="Ohm R."/>
            <person name="Martin F."/>
            <person name="Silar P."/>
            <person name="Natvig D."/>
            <person name="Lalanne C."/>
            <person name="Gautier V."/>
            <person name="Ament-Velasquez S.L."/>
            <person name="Kruys A."/>
            <person name="Hutchinson M.I."/>
            <person name="Powell A.J."/>
            <person name="Barry K."/>
            <person name="Miller A.N."/>
            <person name="Grigoriev I.V."/>
            <person name="Debuchy R."/>
            <person name="Gladieux P."/>
            <person name="Thoren M.H."/>
            <person name="Johannesson H."/>
        </authorList>
    </citation>
    <scope>NUCLEOTIDE SEQUENCE</scope>
    <source>
        <strain evidence="1">CBS 333.67</strain>
    </source>
</reference>
<dbReference type="Proteomes" id="UP001273166">
    <property type="component" value="Unassembled WGS sequence"/>
</dbReference>
<comment type="caution">
    <text evidence="1">The sequence shown here is derived from an EMBL/GenBank/DDBJ whole genome shotgun (WGS) entry which is preliminary data.</text>
</comment>
<evidence type="ECO:0000313" key="2">
    <source>
        <dbReference type="Proteomes" id="UP001273166"/>
    </source>
</evidence>
<proteinExistence type="predicted"/>
<dbReference type="AlphaFoldDB" id="A0AAJ0GX65"/>
<evidence type="ECO:0000313" key="1">
    <source>
        <dbReference type="EMBL" id="KAK3307737.1"/>
    </source>
</evidence>
<dbReference type="RefSeq" id="XP_062723517.1">
    <property type="nucleotide sequence ID" value="XM_062864219.1"/>
</dbReference>
<keyword evidence="2" id="KW-1185">Reference proteome</keyword>